<sequence length="139" mass="15974">MGYIYKEFPFLTVEVDEEKESLIMNWAGSFTSGQYREAVTFCMDLVASKGLKFWLANSLNIGQIQPDDQRWTSKTLLPRLSELGVKKVAIVVPEDLDSHMAIAAIMVNGKEAIKFDMHYFVKRKEAEEWFKLPDITIHP</sequence>
<reference evidence="2" key="1">
    <citation type="journal article" date="2019" name="Int. J. Syst. Evol. Microbiol.">
        <title>The Global Catalogue of Microorganisms (GCM) 10K type strain sequencing project: providing services to taxonomists for standard genome sequencing and annotation.</title>
        <authorList>
            <consortium name="The Broad Institute Genomics Platform"/>
            <consortium name="The Broad Institute Genome Sequencing Center for Infectious Disease"/>
            <person name="Wu L."/>
            <person name="Ma J."/>
        </authorList>
    </citation>
    <scope>NUCLEOTIDE SEQUENCE [LARGE SCALE GENOMIC DNA]</scope>
    <source>
        <strain evidence="2">JCM 16545</strain>
    </source>
</reference>
<organism evidence="1 2">
    <name type="scientific">Pontibacter silvestris</name>
    <dbReference type="NCBI Taxonomy" id="2305183"/>
    <lineage>
        <taxon>Bacteria</taxon>
        <taxon>Pseudomonadati</taxon>
        <taxon>Bacteroidota</taxon>
        <taxon>Cytophagia</taxon>
        <taxon>Cytophagales</taxon>
        <taxon>Hymenobacteraceae</taxon>
        <taxon>Pontibacter</taxon>
    </lineage>
</organism>
<dbReference type="RefSeq" id="WP_229961157.1">
    <property type="nucleotide sequence ID" value="NZ_JAJJWI010000010.1"/>
</dbReference>
<protein>
    <recommendedName>
        <fullName evidence="3">STAS/SEC14 domain-containing protein</fullName>
    </recommendedName>
</protein>
<evidence type="ECO:0000313" key="2">
    <source>
        <dbReference type="Proteomes" id="UP001597369"/>
    </source>
</evidence>
<comment type="caution">
    <text evidence="1">The sequence shown here is derived from an EMBL/GenBank/DDBJ whole genome shotgun (WGS) entry which is preliminary data.</text>
</comment>
<keyword evidence="2" id="KW-1185">Reference proteome</keyword>
<dbReference type="Proteomes" id="UP001597369">
    <property type="component" value="Unassembled WGS sequence"/>
</dbReference>
<dbReference type="EMBL" id="JBHUHV010000018">
    <property type="protein sequence ID" value="MFD2066344.1"/>
    <property type="molecule type" value="Genomic_DNA"/>
</dbReference>
<accession>A0ABW4WVA3</accession>
<name>A0ABW4WVA3_9BACT</name>
<proteinExistence type="predicted"/>
<evidence type="ECO:0008006" key="3">
    <source>
        <dbReference type="Google" id="ProtNLM"/>
    </source>
</evidence>
<gene>
    <name evidence="1" type="ORF">ACFSKU_05565</name>
</gene>
<evidence type="ECO:0000313" key="1">
    <source>
        <dbReference type="EMBL" id="MFD2066344.1"/>
    </source>
</evidence>